<gene>
    <name evidence="7" type="ORF">HYC85_005898</name>
</gene>
<evidence type="ECO:0000256" key="5">
    <source>
        <dbReference type="ARBA" id="ARBA00023146"/>
    </source>
</evidence>
<dbReference type="SUPFAM" id="SSF52374">
    <property type="entry name" value="Nucleotidylyl transferase"/>
    <property type="match status" value="1"/>
</dbReference>
<dbReference type="InterPro" id="IPR050081">
    <property type="entry name" value="Ile-tRNA_ligase"/>
</dbReference>
<dbReference type="InterPro" id="IPR014729">
    <property type="entry name" value="Rossmann-like_a/b/a_fold"/>
</dbReference>
<protein>
    <recommendedName>
        <fullName evidence="6">Aminoacyl-tRNA synthetase class Ia domain-containing protein</fullName>
    </recommendedName>
</protein>
<dbReference type="GO" id="GO:0006428">
    <property type="term" value="P:isoleucyl-tRNA aminoacylation"/>
    <property type="evidence" value="ECO:0007669"/>
    <property type="project" value="TreeGrafter"/>
</dbReference>
<dbReference type="GO" id="GO:0005739">
    <property type="term" value="C:mitochondrion"/>
    <property type="evidence" value="ECO:0007669"/>
    <property type="project" value="TreeGrafter"/>
</dbReference>
<accession>A0A7J7I0T1</accession>
<reference evidence="8" key="1">
    <citation type="journal article" date="2020" name="Nat. Commun.">
        <title>Genome assembly of wild tea tree DASZ reveals pedigree and selection history of tea varieties.</title>
        <authorList>
            <person name="Zhang W."/>
            <person name="Zhang Y."/>
            <person name="Qiu H."/>
            <person name="Guo Y."/>
            <person name="Wan H."/>
            <person name="Zhang X."/>
            <person name="Scossa F."/>
            <person name="Alseekh S."/>
            <person name="Zhang Q."/>
            <person name="Wang P."/>
            <person name="Xu L."/>
            <person name="Schmidt M.H."/>
            <person name="Jia X."/>
            <person name="Li D."/>
            <person name="Zhu A."/>
            <person name="Guo F."/>
            <person name="Chen W."/>
            <person name="Ni D."/>
            <person name="Usadel B."/>
            <person name="Fernie A.R."/>
            <person name="Wen W."/>
        </authorList>
    </citation>
    <scope>NUCLEOTIDE SEQUENCE [LARGE SCALE GENOMIC DNA]</scope>
    <source>
        <strain evidence="8">cv. G240</strain>
    </source>
</reference>
<dbReference type="PANTHER" id="PTHR42765">
    <property type="entry name" value="SOLEUCYL-TRNA SYNTHETASE"/>
    <property type="match status" value="1"/>
</dbReference>
<dbReference type="EMBL" id="JACBKZ010000002">
    <property type="protein sequence ID" value="KAF5958673.1"/>
    <property type="molecule type" value="Genomic_DNA"/>
</dbReference>
<dbReference type="GO" id="GO:0032543">
    <property type="term" value="P:mitochondrial translation"/>
    <property type="evidence" value="ECO:0007669"/>
    <property type="project" value="TreeGrafter"/>
</dbReference>
<evidence type="ECO:0000256" key="2">
    <source>
        <dbReference type="ARBA" id="ARBA00022741"/>
    </source>
</evidence>
<sequence>MRQLTGANWHDLMVWSIGTTKFSGYGLRVLFMGRYSLTPKPDLFKPLKKLFSQSLLSFKPGMLYSTCSSGKFCSSSKGKARRRDIQAYSDLPKKAFGMRANSAIREPEIQKLWDENQMFKRVSDRNNGGSFIFHDGPPYTNSDLHMGHALNKILKDTTNRYKLLRNYKFRDVPGWDCHGQPIELKGKEKLAYRAHRFSSWDHDARKELTPLKLRAKAAKFAKATIKTHMASFKHRFLTVHFSTSLPSTPALSTLSSSCCANENIIAEVDKELENQCQTQQTTGAPRDTDEDAKQGELIRNVKPHAEKWKCTPIGNYEKLVEIYGKDRATGVVRNRTVPMPTTLFTVLLAIRIMLPLTLRSCLHHEVAMNGNLKSSGWE</sequence>
<keyword evidence="8" id="KW-1185">Reference proteome</keyword>
<dbReference type="GO" id="GO:0004822">
    <property type="term" value="F:isoleucine-tRNA ligase activity"/>
    <property type="evidence" value="ECO:0007669"/>
    <property type="project" value="TreeGrafter"/>
</dbReference>
<keyword evidence="4" id="KW-0648">Protein biosynthesis</keyword>
<keyword evidence="5" id="KW-0030">Aminoacyl-tRNA synthetase</keyword>
<dbReference type="Gene3D" id="3.40.50.620">
    <property type="entry name" value="HUPs"/>
    <property type="match status" value="1"/>
</dbReference>
<feature type="domain" description="Aminoacyl-tRNA synthetase class Ia" evidence="6">
    <location>
        <begin position="109"/>
        <end position="195"/>
    </location>
</feature>
<evidence type="ECO:0000259" key="6">
    <source>
        <dbReference type="Pfam" id="PF00133"/>
    </source>
</evidence>
<evidence type="ECO:0000256" key="4">
    <source>
        <dbReference type="ARBA" id="ARBA00022917"/>
    </source>
</evidence>
<dbReference type="GO" id="GO:0005524">
    <property type="term" value="F:ATP binding"/>
    <property type="evidence" value="ECO:0007669"/>
    <property type="project" value="UniProtKB-KW"/>
</dbReference>
<evidence type="ECO:0000313" key="8">
    <source>
        <dbReference type="Proteomes" id="UP000593564"/>
    </source>
</evidence>
<proteinExistence type="predicted"/>
<keyword evidence="3" id="KW-0067">ATP-binding</keyword>
<dbReference type="InterPro" id="IPR002300">
    <property type="entry name" value="aa-tRNA-synth_Ia"/>
</dbReference>
<evidence type="ECO:0000313" key="7">
    <source>
        <dbReference type="EMBL" id="KAF5958673.1"/>
    </source>
</evidence>
<dbReference type="PANTHER" id="PTHR42765:SF1">
    <property type="entry name" value="ISOLEUCINE--TRNA LIGASE, MITOCHONDRIAL"/>
    <property type="match status" value="1"/>
</dbReference>
<dbReference type="AlphaFoldDB" id="A0A7J7I0T1"/>
<reference evidence="7 8" key="2">
    <citation type="submission" date="2020-07" db="EMBL/GenBank/DDBJ databases">
        <title>Genome assembly of wild tea tree DASZ reveals pedigree and selection history of tea varieties.</title>
        <authorList>
            <person name="Zhang W."/>
        </authorList>
    </citation>
    <scope>NUCLEOTIDE SEQUENCE [LARGE SCALE GENOMIC DNA]</scope>
    <source>
        <strain evidence="8">cv. G240</strain>
        <tissue evidence="7">Leaf</tissue>
    </source>
</reference>
<dbReference type="Pfam" id="PF00133">
    <property type="entry name" value="tRNA-synt_1"/>
    <property type="match status" value="1"/>
</dbReference>
<comment type="caution">
    <text evidence="7">The sequence shown here is derived from an EMBL/GenBank/DDBJ whole genome shotgun (WGS) entry which is preliminary data.</text>
</comment>
<evidence type="ECO:0000256" key="1">
    <source>
        <dbReference type="ARBA" id="ARBA00022598"/>
    </source>
</evidence>
<dbReference type="Proteomes" id="UP000593564">
    <property type="component" value="Unassembled WGS sequence"/>
</dbReference>
<name>A0A7J7I0T1_CAMSI</name>
<keyword evidence="1" id="KW-0436">Ligase</keyword>
<keyword evidence="2" id="KW-0547">Nucleotide-binding</keyword>
<evidence type="ECO:0000256" key="3">
    <source>
        <dbReference type="ARBA" id="ARBA00022840"/>
    </source>
</evidence>
<organism evidence="7 8">
    <name type="scientific">Camellia sinensis</name>
    <name type="common">Tea plant</name>
    <name type="synonym">Thea sinensis</name>
    <dbReference type="NCBI Taxonomy" id="4442"/>
    <lineage>
        <taxon>Eukaryota</taxon>
        <taxon>Viridiplantae</taxon>
        <taxon>Streptophyta</taxon>
        <taxon>Embryophyta</taxon>
        <taxon>Tracheophyta</taxon>
        <taxon>Spermatophyta</taxon>
        <taxon>Magnoliopsida</taxon>
        <taxon>eudicotyledons</taxon>
        <taxon>Gunneridae</taxon>
        <taxon>Pentapetalae</taxon>
        <taxon>asterids</taxon>
        <taxon>Ericales</taxon>
        <taxon>Theaceae</taxon>
        <taxon>Camellia</taxon>
    </lineage>
</organism>